<keyword evidence="2" id="KW-1185">Reference proteome</keyword>
<dbReference type="SUPFAM" id="SSF46458">
    <property type="entry name" value="Globin-like"/>
    <property type="match status" value="1"/>
</dbReference>
<organism evidence="1 2">
    <name type="scientific">Pararcticibacter amylolyticus</name>
    <dbReference type="NCBI Taxonomy" id="2173175"/>
    <lineage>
        <taxon>Bacteria</taxon>
        <taxon>Pseudomonadati</taxon>
        <taxon>Bacteroidota</taxon>
        <taxon>Sphingobacteriia</taxon>
        <taxon>Sphingobacteriales</taxon>
        <taxon>Sphingobacteriaceae</taxon>
        <taxon>Pararcticibacter</taxon>
    </lineage>
</organism>
<sequence>MKRDIESRQDIQIIVDSFYLKVRNDTLIGHIFEDVAKVDWATHLPKMYDFWETVLFGEKGFKGNPMEVHFKLNKTYPLEEEHFERWKELFNETVNERFDGTYAVLIKQKAASIAGLMLFKIKGGLINRPGK</sequence>
<reference evidence="1 2" key="1">
    <citation type="submission" date="2018-04" db="EMBL/GenBank/DDBJ databases">
        <title>Pedobacter chongqingensis sp. nov., isolated from a rottenly hemp rope.</title>
        <authorList>
            <person name="Cai Y."/>
        </authorList>
    </citation>
    <scope>NUCLEOTIDE SEQUENCE [LARGE SCALE GENOMIC DNA]</scope>
    <source>
        <strain evidence="1 2">FJ4-8</strain>
    </source>
</reference>
<dbReference type="RefSeq" id="WP_109417334.1">
    <property type="nucleotide sequence ID" value="NZ_QEAS01000017.1"/>
</dbReference>
<evidence type="ECO:0008006" key="3">
    <source>
        <dbReference type="Google" id="ProtNLM"/>
    </source>
</evidence>
<dbReference type="InterPro" id="IPR012292">
    <property type="entry name" value="Globin/Proto"/>
</dbReference>
<dbReference type="GO" id="GO:0020037">
    <property type="term" value="F:heme binding"/>
    <property type="evidence" value="ECO:0007669"/>
    <property type="project" value="InterPro"/>
</dbReference>
<comment type="caution">
    <text evidence="1">The sequence shown here is derived from an EMBL/GenBank/DDBJ whole genome shotgun (WGS) entry which is preliminary data.</text>
</comment>
<dbReference type="Proteomes" id="UP000245647">
    <property type="component" value="Unassembled WGS sequence"/>
</dbReference>
<dbReference type="CDD" id="cd08916">
    <property type="entry name" value="TrHb3_P"/>
    <property type="match status" value="1"/>
</dbReference>
<accession>A0A2U2PD90</accession>
<protein>
    <recommendedName>
        <fullName evidence="3">Sec-independent protein translocase TatC</fullName>
    </recommendedName>
</protein>
<dbReference type="AlphaFoldDB" id="A0A2U2PD90"/>
<proteinExistence type="predicted"/>
<dbReference type="EMBL" id="QEAS01000017">
    <property type="protein sequence ID" value="PWG79089.1"/>
    <property type="molecule type" value="Genomic_DNA"/>
</dbReference>
<name>A0A2U2PD90_9SPHI</name>
<dbReference type="InterPro" id="IPR009050">
    <property type="entry name" value="Globin-like_sf"/>
</dbReference>
<dbReference type="Gene3D" id="1.10.490.10">
    <property type="entry name" value="Globins"/>
    <property type="match status" value="1"/>
</dbReference>
<dbReference type="OrthoDB" id="25954at2"/>
<evidence type="ECO:0000313" key="2">
    <source>
        <dbReference type="Proteomes" id="UP000245647"/>
    </source>
</evidence>
<gene>
    <name evidence="1" type="ORF">DDR33_18715</name>
</gene>
<evidence type="ECO:0000313" key="1">
    <source>
        <dbReference type="EMBL" id="PWG79089.1"/>
    </source>
</evidence>
<dbReference type="GO" id="GO:0019825">
    <property type="term" value="F:oxygen binding"/>
    <property type="evidence" value="ECO:0007669"/>
    <property type="project" value="InterPro"/>
</dbReference>